<proteinExistence type="predicted"/>
<comment type="caution">
    <text evidence="7">The sequence shown here is derived from an EMBL/GenBank/DDBJ whole genome shotgun (WGS) entry which is preliminary data.</text>
</comment>
<dbReference type="SMART" id="SM00065">
    <property type="entry name" value="GAF"/>
    <property type="match status" value="2"/>
</dbReference>
<dbReference type="InterPro" id="IPR029016">
    <property type="entry name" value="GAF-like_dom_sf"/>
</dbReference>
<evidence type="ECO:0000256" key="3">
    <source>
        <dbReference type="ARBA" id="ARBA00022989"/>
    </source>
</evidence>
<accession>A0A7J6PN01</accession>
<reference evidence="7 8" key="1">
    <citation type="submission" date="2020-04" db="EMBL/GenBank/DDBJ databases">
        <title>Perkinsus olseni comparative genomics.</title>
        <authorList>
            <person name="Bogema D.R."/>
        </authorList>
    </citation>
    <scope>NUCLEOTIDE SEQUENCE [LARGE SCALE GENOMIC DNA]</scope>
    <source>
        <strain evidence="7">00978-12</strain>
    </source>
</reference>
<dbReference type="Gene3D" id="3.30.450.40">
    <property type="match status" value="2"/>
</dbReference>
<dbReference type="InterPro" id="IPR019537">
    <property type="entry name" value="TMEM65"/>
</dbReference>
<dbReference type="SUPFAM" id="SSF55781">
    <property type="entry name" value="GAF domain-like"/>
    <property type="match status" value="2"/>
</dbReference>
<dbReference type="GO" id="GO:0016020">
    <property type="term" value="C:membrane"/>
    <property type="evidence" value="ECO:0007669"/>
    <property type="project" value="UniProtKB-SubCell"/>
</dbReference>
<evidence type="ECO:0000256" key="5">
    <source>
        <dbReference type="SAM" id="MobiDB-lite"/>
    </source>
</evidence>
<dbReference type="InterPro" id="IPR003018">
    <property type="entry name" value="GAF"/>
</dbReference>
<evidence type="ECO:0000256" key="4">
    <source>
        <dbReference type="ARBA" id="ARBA00023136"/>
    </source>
</evidence>
<comment type="subcellular location">
    <subcellularLocation>
        <location evidence="1">Membrane</location>
        <topology evidence="1">Multi-pass membrane protein</topology>
    </subcellularLocation>
</comment>
<dbReference type="Proteomes" id="UP000541610">
    <property type="component" value="Unassembled WGS sequence"/>
</dbReference>
<dbReference type="OrthoDB" id="430821at2759"/>
<dbReference type="GO" id="GO:0005739">
    <property type="term" value="C:mitochondrion"/>
    <property type="evidence" value="ECO:0007669"/>
    <property type="project" value="TreeGrafter"/>
</dbReference>
<feature type="region of interest" description="Disordered" evidence="5">
    <location>
        <begin position="819"/>
        <end position="852"/>
    </location>
</feature>
<keyword evidence="4" id="KW-0472">Membrane</keyword>
<dbReference type="Pfam" id="PF10507">
    <property type="entry name" value="TMEM65"/>
    <property type="match status" value="1"/>
</dbReference>
<evidence type="ECO:0000313" key="7">
    <source>
        <dbReference type="EMBL" id="KAF4697106.1"/>
    </source>
</evidence>
<gene>
    <name evidence="7" type="primary">TMEM65_2</name>
    <name evidence="7" type="ORF">FOZ60_011779</name>
</gene>
<protein>
    <submittedName>
        <fullName evidence="7">Transmembrane protein 65</fullName>
    </submittedName>
</protein>
<sequence length="852" mass="94413">MAGRGSSLTIDQDDLTRRIKQAMSMGYGIRRLQEVLQDSTVNSSTKAMMERGWRKLRESDSKLLKWFDARARGCHHLKCALLIVVKSRLTAAMTRLQLLMEHTPTQGSYHHVQQIPKLHHLFSAMYEAEVAVGVARLHALLEKALHRHLRAAITVLSSWHGSKGDENNNNNPRPSVAASFVIGSISHAVDGRSGPARADASSECPTVVPERDVLVRLLAMLKERENELRHRIERGIWRQQWRQPIVGGHSYHFVPRPSPISRTACLDNCTAAKVRHFCGTTLGANAQPPPPPQSTSHGLDNPAKVDDITEFLALARDDLNMVAKDLADSNTIDNNALQWMRNYRVTSLSDTPEKANYVLKWTFICSAIPFIGFGFLDNALMLIFGEQIDNSLCVVMGFRRGIKGPQVSLKTQSSPRFKMAKSFGQAAGLFFGCLLGMAPLLWLDPLKAERTRLQNKRREIFDETIGELCKILGAKSGVLMLVDKDKNELFSETGGSKGVFRSPIDEDKAGIMGYVAATGQMVNIEDVSKTDFYDKTRHDDYHGHGFEAGSIICMPIFDSLGNILGVVELAKSRHSGRTFSEKDEDLLAAMSSHIATYLHGADAPQTFRAVLNACSSNMLVKSSRVLLSQQQREERLFADVMHEVKRVMKAEAAMLMLMDDSTSEQTPVLYTKYCEGIDISETTPVGVGIMGHVAQTGKPFIADDVREAGELYDPERHENYKGTGRPVRSVMCVPIFDTRRRVIGVIEVINKKSQRGELDFFTGTKRDRDILGNIANHVALNVEGTGSSLRKVLRMVREQSNTTAQIVRSPSSLKPIQLTLESQAPKSSAAELDNASASQSEHTSGHENSKTV</sequence>
<dbReference type="PANTHER" id="PTHR21706">
    <property type="entry name" value="TRANSMEMBRANE PROTEIN 65"/>
    <property type="match status" value="1"/>
</dbReference>
<dbReference type="AlphaFoldDB" id="A0A7J6PN01"/>
<feature type="domain" description="GAF" evidence="6">
    <location>
        <begin position="456"/>
        <end position="608"/>
    </location>
</feature>
<name>A0A7J6PN01_PEROL</name>
<evidence type="ECO:0000313" key="8">
    <source>
        <dbReference type="Proteomes" id="UP000541610"/>
    </source>
</evidence>
<organism evidence="7 8">
    <name type="scientific">Perkinsus olseni</name>
    <name type="common">Perkinsus atlanticus</name>
    <dbReference type="NCBI Taxonomy" id="32597"/>
    <lineage>
        <taxon>Eukaryota</taxon>
        <taxon>Sar</taxon>
        <taxon>Alveolata</taxon>
        <taxon>Perkinsozoa</taxon>
        <taxon>Perkinsea</taxon>
        <taxon>Perkinsida</taxon>
        <taxon>Perkinsidae</taxon>
        <taxon>Perkinsus</taxon>
    </lineage>
</organism>
<keyword evidence="2 7" id="KW-0812">Transmembrane</keyword>
<dbReference type="EMBL" id="JABANP010000005">
    <property type="protein sequence ID" value="KAF4697106.1"/>
    <property type="molecule type" value="Genomic_DNA"/>
</dbReference>
<feature type="compositionally biased region" description="Basic and acidic residues" evidence="5">
    <location>
        <begin position="843"/>
        <end position="852"/>
    </location>
</feature>
<evidence type="ECO:0000259" key="6">
    <source>
        <dbReference type="SMART" id="SM00065"/>
    </source>
</evidence>
<evidence type="ECO:0000256" key="1">
    <source>
        <dbReference type="ARBA" id="ARBA00004141"/>
    </source>
</evidence>
<dbReference type="Pfam" id="PF13185">
    <property type="entry name" value="GAF_2"/>
    <property type="match status" value="2"/>
</dbReference>
<evidence type="ECO:0000256" key="2">
    <source>
        <dbReference type="ARBA" id="ARBA00022692"/>
    </source>
</evidence>
<feature type="domain" description="GAF" evidence="6">
    <location>
        <begin position="632"/>
        <end position="792"/>
    </location>
</feature>
<dbReference type="PANTHER" id="PTHR21706:SF15">
    <property type="entry name" value="TRANSMEMBRANE PROTEIN 65"/>
    <property type="match status" value="1"/>
</dbReference>
<keyword evidence="3" id="KW-1133">Transmembrane helix</keyword>